<dbReference type="SMART" id="SM00354">
    <property type="entry name" value="HTH_LACI"/>
    <property type="match status" value="1"/>
</dbReference>
<dbReference type="InterPro" id="IPR028082">
    <property type="entry name" value="Peripla_BP_I"/>
</dbReference>
<evidence type="ECO:0000256" key="1">
    <source>
        <dbReference type="ARBA" id="ARBA00023015"/>
    </source>
</evidence>
<dbReference type="RefSeq" id="WP_251971849.1">
    <property type="nucleotide sequence ID" value="NZ_AP025730.1"/>
</dbReference>
<gene>
    <name evidence="6" type="ORF">CATMQ487_05440</name>
</gene>
<dbReference type="PROSITE" id="PS50932">
    <property type="entry name" value="HTH_LACI_2"/>
    <property type="match status" value="1"/>
</dbReference>
<protein>
    <submittedName>
        <fullName evidence="6">Transcriptional regulator</fullName>
    </submittedName>
</protein>
<dbReference type="Pfam" id="PF13377">
    <property type="entry name" value="Peripla_BP_3"/>
    <property type="match status" value="1"/>
</dbReference>
<keyword evidence="3" id="KW-0804">Transcription</keyword>
<keyword evidence="2" id="KW-0238">DNA-binding</keyword>
<keyword evidence="1" id="KW-0805">Transcription regulation</keyword>
<evidence type="ECO:0000256" key="2">
    <source>
        <dbReference type="ARBA" id="ARBA00023125"/>
    </source>
</evidence>
<dbReference type="SUPFAM" id="SSF53822">
    <property type="entry name" value="Periplasmic binding protein-like I"/>
    <property type="match status" value="1"/>
</dbReference>
<dbReference type="PANTHER" id="PTHR30146:SF138">
    <property type="entry name" value="TRANSCRIPTIONAL REGULATORY PROTEIN"/>
    <property type="match status" value="1"/>
</dbReference>
<proteinExistence type="predicted"/>
<dbReference type="SUPFAM" id="SSF47413">
    <property type="entry name" value="lambda repressor-like DNA-binding domains"/>
    <property type="match status" value="1"/>
</dbReference>
<evidence type="ECO:0000313" key="6">
    <source>
        <dbReference type="EMBL" id="BDI03574.1"/>
    </source>
</evidence>
<dbReference type="InterPro" id="IPR000843">
    <property type="entry name" value="HTH_LacI"/>
</dbReference>
<dbReference type="Gene3D" id="1.10.260.40">
    <property type="entry name" value="lambda repressor-like DNA-binding domains"/>
    <property type="match status" value="1"/>
</dbReference>
<feature type="region of interest" description="Disordered" evidence="4">
    <location>
        <begin position="1"/>
        <end position="38"/>
    </location>
</feature>
<accession>A0ABN6PHU7</accession>
<dbReference type="Pfam" id="PF00356">
    <property type="entry name" value="LacI"/>
    <property type="match status" value="1"/>
</dbReference>
<dbReference type="InterPro" id="IPR010982">
    <property type="entry name" value="Lambda_DNA-bd_dom_sf"/>
</dbReference>
<dbReference type="CDD" id="cd01392">
    <property type="entry name" value="HTH_LacI"/>
    <property type="match status" value="1"/>
</dbReference>
<organism evidence="6 7">
    <name type="scientific">Sphaerotilus microaerophilus</name>
    <dbReference type="NCBI Taxonomy" id="2914710"/>
    <lineage>
        <taxon>Bacteria</taxon>
        <taxon>Pseudomonadati</taxon>
        <taxon>Pseudomonadota</taxon>
        <taxon>Betaproteobacteria</taxon>
        <taxon>Burkholderiales</taxon>
        <taxon>Sphaerotilaceae</taxon>
        <taxon>Sphaerotilus</taxon>
    </lineage>
</organism>
<dbReference type="Proteomes" id="UP001057498">
    <property type="component" value="Chromosome"/>
</dbReference>
<dbReference type="PANTHER" id="PTHR30146">
    <property type="entry name" value="LACI-RELATED TRANSCRIPTIONAL REPRESSOR"/>
    <property type="match status" value="1"/>
</dbReference>
<sequence length="381" mass="40504">MSSPGNAARPVTLEAEGPAGRLSVHDADGGADAHGGAARGRYRGRGGLTLLDVAKALGVSRTTVSNAYNRPDKLSASLREEILDRARELGYFSPDPTARALRRRDLAAVGVVFHHDLSYALSDPTAMVFLSGVAAELDRRHLALHLIPKMGRRLMLAAAFQSMADAIIVHAEIGPEFVHEVTASPKPTVLVDTTVPGVPSVLTDDRQGALRAMQHALAARPDVVVVLCFAIGEVERLRVLALTDPPRSGYVGDERMIGYAQAAEEAGFPAQRLLWLDIDDHFPESAGARLAALAPTLPADARVAIVAMSDRLALSALAETQRWSRPPPVALVGFDDSPAAAAAGLTTVRQDSHRKGELAVRLLLDRLPSVTVPVNLVVRST</sequence>
<evidence type="ECO:0000259" key="5">
    <source>
        <dbReference type="PROSITE" id="PS50932"/>
    </source>
</evidence>
<evidence type="ECO:0000256" key="3">
    <source>
        <dbReference type="ARBA" id="ARBA00023163"/>
    </source>
</evidence>
<feature type="domain" description="HTH lacI-type" evidence="5">
    <location>
        <begin position="48"/>
        <end position="103"/>
    </location>
</feature>
<dbReference type="EMBL" id="AP025730">
    <property type="protein sequence ID" value="BDI03574.1"/>
    <property type="molecule type" value="Genomic_DNA"/>
</dbReference>
<keyword evidence="7" id="KW-1185">Reference proteome</keyword>
<reference evidence="6" key="1">
    <citation type="submission" date="2022-04" db="EMBL/GenBank/DDBJ databases">
        <title>Whole genome sequence of Sphaerotilus sp. FB-5.</title>
        <authorList>
            <person name="Takeda M."/>
            <person name="Narihara S."/>
            <person name="Akimoto M."/>
            <person name="Akimoto R."/>
            <person name="Nishiyashiki S."/>
            <person name="Murakami T."/>
        </authorList>
    </citation>
    <scope>NUCLEOTIDE SEQUENCE</scope>
    <source>
        <strain evidence="6">FB-5</strain>
    </source>
</reference>
<evidence type="ECO:0000313" key="7">
    <source>
        <dbReference type="Proteomes" id="UP001057498"/>
    </source>
</evidence>
<name>A0ABN6PHU7_9BURK</name>
<evidence type="ECO:0000256" key="4">
    <source>
        <dbReference type="SAM" id="MobiDB-lite"/>
    </source>
</evidence>
<dbReference type="Gene3D" id="3.40.50.2300">
    <property type="match status" value="2"/>
</dbReference>
<dbReference type="InterPro" id="IPR046335">
    <property type="entry name" value="LacI/GalR-like_sensor"/>
</dbReference>